<dbReference type="EMBL" id="JBHTCE010000007">
    <property type="protein sequence ID" value="MFC7391371.1"/>
    <property type="molecule type" value="Genomic_DNA"/>
</dbReference>
<keyword evidence="3" id="KW-1185">Reference proteome</keyword>
<comment type="caution">
    <text evidence="2">The sequence shown here is derived from an EMBL/GenBank/DDBJ whole genome shotgun (WGS) entry which is preliminary data.</text>
</comment>
<feature type="region of interest" description="Disordered" evidence="1">
    <location>
        <begin position="1"/>
        <end position="63"/>
    </location>
</feature>
<protein>
    <submittedName>
        <fullName evidence="2">DUF5388 domain-containing protein</fullName>
    </submittedName>
</protein>
<reference evidence="3" key="1">
    <citation type="journal article" date="2019" name="Int. J. Syst. Evol. Microbiol.">
        <title>The Global Catalogue of Microorganisms (GCM) 10K type strain sequencing project: providing services to taxonomists for standard genome sequencing and annotation.</title>
        <authorList>
            <consortium name="The Broad Institute Genomics Platform"/>
            <consortium name="The Broad Institute Genome Sequencing Center for Infectious Disease"/>
            <person name="Wu L."/>
            <person name="Ma J."/>
        </authorList>
    </citation>
    <scope>NUCLEOTIDE SEQUENCE [LARGE SCALE GENOMIC DNA]</scope>
    <source>
        <strain evidence="3">CCUG 55590</strain>
    </source>
</reference>
<dbReference type="Proteomes" id="UP001596439">
    <property type="component" value="Unassembled WGS sequence"/>
</dbReference>
<dbReference type="InterPro" id="IPR035528">
    <property type="entry name" value="DUF5388"/>
</dbReference>
<proteinExistence type="predicted"/>
<evidence type="ECO:0000313" key="2">
    <source>
        <dbReference type="EMBL" id="MFC7391371.1"/>
    </source>
</evidence>
<accession>A0ABW2PST7</accession>
<evidence type="ECO:0000313" key="3">
    <source>
        <dbReference type="Proteomes" id="UP001596439"/>
    </source>
</evidence>
<name>A0ABW2PST7_9BACL</name>
<evidence type="ECO:0000256" key="1">
    <source>
        <dbReference type="SAM" id="MobiDB-lite"/>
    </source>
</evidence>
<gene>
    <name evidence="2" type="ORF">ACFQO8_14640</name>
</gene>
<organism evidence="2 3">
    <name type="scientific">Exiguobacterium aestuarii</name>
    <dbReference type="NCBI Taxonomy" id="273527"/>
    <lineage>
        <taxon>Bacteria</taxon>
        <taxon>Bacillati</taxon>
        <taxon>Bacillota</taxon>
        <taxon>Bacilli</taxon>
        <taxon>Bacillales</taxon>
        <taxon>Bacillales Family XII. Incertae Sedis</taxon>
        <taxon>Exiguobacterium</taxon>
    </lineage>
</organism>
<dbReference type="Pfam" id="PF17363">
    <property type="entry name" value="DUF5388"/>
    <property type="match status" value="1"/>
</dbReference>
<dbReference type="RefSeq" id="WP_214791238.1">
    <property type="nucleotide sequence ID" value="NZ_JANIEL010000082.1"/>
</dbReference>
<sequence>MSDLIQKPTKKRLLDRKGAAAPQQTYKAEVSEDKTVESKSTAQKETLNKRSAKNPVNMGSSTVRVSNLTKNKLSALVTMGKADSADAIISTMIDEYLELFSSNERKEYELIRDVLMMKHSK</sequence>